<reference evidence="1" key="1">
    <citation type="submission" date="2022-03" db="EMBL/GenBank/DDBJ databases">
        <authorList>
            <person name="Leyn A S."/>
        </authorList>
    </citation>
    <scope>NUCLEOTIDE SEQUENCE</scope>
    <source>
        <strain evidence="1">Streptomyces globisporus 4-3</strain>
    </source>
</reference>
<dbReference type="RefSeq" id="WP_318575473.1">
    <property type="nucleotide sequence ID" value="NZ_CAKXYP010000025.1"/>
</dbReference>
<name>A0ABM9H780_STRGL</name>
<comment type="caution">
    <text evidence="1">The sequence shown here is derived from an EMBL/GenBank/DDBJ whole genome shotgun (WGS) entry which is preliminary data.</text>
</comment>
<evidence type="ECO:0000313" key="2">
    <source>
        <dbReference type="Proteomes" id="UP001154015"/>
    </source>
</evidence>
<protein>
    <submittedName>
        <fullName evidence="1">Phage protein</fullName>
    </submittedName>
</protein>
<proteinExistence type="predicted"/>
<evidence type="ECO:0000313" key="1">
    <source>
        <dbReference type="EMBL" id="CAH9419499.1"/>
    </source>
</evidence>
<keyword evidence="2" id="KW-1185">Reference proteome</keyword>
<dbReference type="Proteomes" id="UP001154015">
    <property type="component" value="Unassembled WGS sequence"/>
</dbReference>
<organism evidence="1 2">
    <name type="scientific">Streptomyces globisporus</name>
    <dbReference type="NCBI Taxonomy" id="1908"/>
    <lineage>
        <taxon>Bacteria</taxon>
        <taxon>Bacillati</taxon>
        <taxon>Actinomycetota</taxon>
        <taxon>Actinomycetes</taxon>
        <taxon>Kitasatosporales</taxon>
        <taxon>Streptomycetaceae</taxon>
        <taxon>Streptomyces</taxon>
    </lineage>
</organism>
<dbReference type="EMBL" id="CAKXYP010000025">
    <property type="protein sequence ID" value="CAH9419499.1"/>
    <property type="molecule type" value="Genomic_DNA"/>
</dbReference>
<gene>
    <name evidence="1" type="ORF">SGL43_06554</name>
</gene>
<accession>A0ABM9H780</accession>
<sequence>MARLQILELPEGTGDDRPPFILVIDEVPHDNPVYERFVEDLELTNRLADRVGARAVLVFEDTIDIPANDTSAYAQPPAALHIGDHEVRGVVDEEDEPEDWHGILQTRRRQLTKALGINPLADWHDILRAATNLHTQHAAMRDGIKRVHGLPEQPEIMSAQQPHAEVYLHGYRIAIREAKRAAREPGRAAGLTAYTGDITVDNAATTVDSLDPSRHG</sequence>